<dbReference type="Proteomes" id="UP000501939">
    <property type="component" value="Chromosome"/>
</dbReference>
<accession>A0A6G8S2V0</accession>
<dbReference type="InterPro" id="IPR035919">
    <property type="entry name" value="EAL_sf"/>
</dbReference>
<dbReference type="InterPro" id="IPR001633">
    <property type="entry name" value="EAL_dom"/>
</dbReference>
<dbReference type="InterPro" id="IPR011006">
    <property type="entry name" value="CheY-like_superfamily"/>
</dbReference>
<proteinExistence type="predicted"/>
<reference evidence="2 3" key="1">
    <citation type="submission" date="2020-03" db="EMBL/GenBank/DDBJ databases">
        <authorList>
            <person name="Zhu W."/>
        </authorList>
    </citation>
    <scope>NUCLEOTIDE SEQUENCE [LARGE SCALE GENOMIC DNA]</scope>
    <source>
        <strain evidence="2 3">185</strain>
    </source>
</reference>
<dbReference type="PANTHER" id="PTHR33121">
    <property type="entry name" value="CYCLIC DI-GMP PHOSPHODIESTERASE PDEF"/>
    <property type="match status" value="1"/>
</dbReference>
<dbReference type="PANTHER" id="PTHR33121:SF70">
    <property type="entry name" value="SIGNALING PROTEIN YKOW"/>
    <property type="match status" value="1"/>
</dbReference>
<dbReference type="SMART" id="SM00052">
    <property type="entry name" value="EAL"/>
    <property type="match status" value="1"/>
</dbReference>
<dbReference type="PROSITE" id="PS50883">
    <property type="entry name" value="EAL"/>
    <property type="match status" value="1"/>
</dbReference>
<organism evidence="2 3">
    <name type="scientific">Acinetobacter lanii</name>
    <dbReference type="NCBI Taxonomy" id="2715163"/>
    <lineage>
        <taxon>Bacteria</taxon>
        <taxon>Pseudomonadati</taxon>
        <taxon>Pseudomonadota</taxon>
        <taxon>Gammaproteobacteria</taxon>
        <taxon>Moraxellales</taxon>
        <taxon>Moraxellaceae</taxon>
        <taxon>Acinetobacter</taxon>
    </lineage>
</organism>
<dbReference type="EMBL" id="CP049916">
    <property type="protein sequence ID" value="QIO08454.1"/>
    <property type="molecule type" value="Genomic_DNA"/>
</dbReference>
<evidence type="ECO:0000313" key="2">
    <source>
        <dbReference type="EMBL" id="QIO08454.1"/>
    </source>
</evidence>
<feature type="domain" description="EAL" evidence="1">
    <location>
        <begin position="512"/>
        <end position="762"/>
    </location>
</feature>
<dbReference type="AlphaFoldDB" id="A0A6G8S2V0"/>
<keyword evidence="3" id="KW-1185">Reference proteome</keyword>
<evidence type="ECO:0000259" key="1">
    <source>
        <dbReference type="PROSITE" id="PS50883"/>
    </source>
</evidence>
<dbReference type="Pfam" id="PF00563">
    <property type="entry name" value="EAL"/>
    <property type="match status" value="1"/>
</dbReference>
<protein>
    <submittedName>
        <fullName evidence="2">EAL domain-containing protein</fullName>
    </submittedName>
</protein>
<dbReference type="KEGG" id="alj:G8D99_05085"/>
<dbReference type="InterPro" id="IPR050706">
    <property type="entry name" value="Cyclic-di-GMP_PDE-like"/>
</dbReference>
<evidence type="ECO:0000313" key="3">
    <source>
        <dbReference type="Proteomes" id="UP000501939"/>
    </source>
</evidence>
<dbReference type="SUPFAM" id="SSF141868">
    <property type="entry name" value="EAL domain-like"/>
    <property type="match status" value="1"/>
</dbReference>
<sequence>MGSAEVRNLLLSKQLKRSENRILIIDDNQIRYNEIVKILQDNNHLIQTTLLDDLKSFEKQLNAPWDLVIFGRAYDIRIEQAAALIQTSDNADIPILLLTPNNYHYEQYMSYIQKGVYDVVNLDYQDRFYISVIRALSYGRTLQVQKNLSDDLENVKLKKIEQIEEQNKAVAVIQEGIHVEANAEYLNLFGIKDQADIMGVPLLDVIQPKALNDFKSRFKKVSQGQFEHGHFDVDTQNPHAAAQNPLDVEFIASHEDDAVQITIATATATAHSVEPSQNNFASLTLNTYEKVKRFVQNHPAKENAIILFSLASCPEAILSSDWNTFKGYFDQLADFIKTQINGSVFKLETALYATVVQAENKEILNSRLTALAALEKPQLVTLGDKTYQQNVKIGYSFFTIEQLNDTAFEPLIADAYNTRLPKNSLESELEFNVVDFQASTSLSADSTLATSTASSLDTSTAKATGSYDLAGLSLEPMPSQSAPISSSISISKENVSQDTQLALNVEPLNFNQSAILSHIQTALDKNAIQLKYQQLYDKHDSNVNTYEVTSGLIYDNAFKQISSLIELDEDQELSIKVDRWILVEACKQLHNFITQYPEAKLIVNLNRHVLLHDAQLPALVSKLLTIVGSKLSNPLILQFDEEDIAKNLNEANKVIELLRQSGAEISIRHFGSTISSEAILKQTDISLVTLDPKLTALLSNDKKLPELQARINTYLEIKPIEILAKELNDMSTFANAWNIEARFLQGDYFQKKLDHLTDVQDQ</sequence>
<dbReference type="SUPFAM" id="SSF52172">
    <property type="entry name" value="CheY-like"/>
    <property type="match status" value="1"/>
</dbReference>
<dbReference type="Gene3D" id="3.20.20.450">
    <property type="entry name" value="EAL domain"/>
    <property type="match status" value="1"/>
</dbReference>
<name>A0A6G8S2V0_9GAMM</name>
<dbReference type="RefSeq" id="WP_166323226.1">
    <property type="nucleotide sequence ID" value="NZ_CP049916.1"/>
</dbReference>
<gene>
    <name evidence="2" type="ORF">G8D99_05085</name>
</gene>
<dbReference type="GO" id="GO:0071111">
    <property type="term" value="F:cyclic-guanylate-specific phosphodiesterase activity"/>
    <property type="evidence" value="ECO:0007669"/>
    <property type="project" value="InterPro"/>
</dbReference>